<feature type="non-terminal residue" evidence="1">
    <location>
        <position position="106"/>
    </location>
</feature>
<organism evidence="1 2">
    <name type="scientific">Coniosporium uncinatum</name>
    <dbReference type="NCBI Taxonomy" id="93489"/>
    <lineage>
        <taxon>Eukaryota</taxon>
        <taxon>Fungi</taxon>
        <taxon>Dikarya</taxon>
        <taxon>Ascomycota</taxon>
        <taxon>Pezizomycotina</taxon>
        <taxon>Dothideomycetes</taxon>
        <taxon>Dothideomycetes incertae sedis</taxon>
        <taxon>Coniosporium</taxon>
    </lineage>
</organism>
<dbReference type="Proteomes" id="UP001186974">
    <property type="component" value="Unassembled WGS sequence"/>
</dbReference>
<gene>
    <name evidence="1" type="ORF">LTS18_008751</name>
</gene>
<comment type="caution">
    <text evidence="1">The sequence shown here is derived from an EMBL/GenBank/DDBJ whole genome shotgun (WGS) entry which is preliminary data.</text>
</comment>
<evidence type="ECO:0000313" key="1">
    <source>
        <dbReference type="EMBL" id="KAK3060345.1"/>
    </source>
</evidence>
<sequence length="106" mass="12488">MDDKSAYSDAKKSAFDYASSEETLLSVSGPEFKSGCALKSTVVQQVAASVSTTDVKDKDKKPHFWRKLFRCPEQQEQPEEKANEREWNLEEWRKQRDQEWKQRERE</sequence>
<proteinExistence type="predicted"/>
<dbReference type="EMBL" id="JAWDJW010008647">
    <property type="protein sequence ID" value="KAK3060345.1"/>
    <property type="molecule type" value="Genomic_DNA"/>
</dbReference>
<protein>
    <submittedName>
        <fullName evidence="1">Uncharacterized protein</fullName>
    </submittedName>
</protein>
<reference evidence="1" key="1">
    <citation type="submission" date="2024-09" db="EMBL/GenBank/DDBJ databases">
        <title>Black Yeasts Isolated from many extreme environments.</title>
        <authorList>
            <person name="Coleine C."/>
            <person name="Stajich J.E."/>
            <person name="Selbmann L."/>
        </authorList>
    </citation>
    <scope>NUCLEOTIDE SEQUENCE</scope>
    <source>
        <strain evidence="1">CCFEE 5737</strain>
    </source>
</reference>
<keyword evidence="2" id="KW-1185">Reference proteome</keyword>
<name>A0ACC3D1N2_9PEZI</name>
<accession>A0ACC3D1N2</accession>
<evidence type="ECO:0000313" key="2">
    <source>
        <dbReference type="Proteomes" id="UP001186974"/>
    </source>
</evidence>